<evidence type="ECO:0000313" key="3">
    <source>
        <dbReference type="Proteomes" id="UP000728647"/>
    </source>
</evidence>
<name>A0A8J8KFM7_9EURY</name>
<dbReference type="EMBL" id="JABURA010000001">
    <property type="protein sequence ID" value="NUB91167.1"/>
    <property type="molecule type" value="Genomic_DNA"/>
</dbReference>
<comment type="caution">
    <text evidence="2">The sequence shown here is derived from an EMBL/GenBank/DDBJ whole genome shotgun (WGS) entry which is preliminary data.</text>
</comment>
<feature type="compositionally biased region" description="Basic and acidic residues" evidence="1">
    <location>
        <begin position="73"/>
        <end position="87"/>
    </location>
</feature>
<dbReference type="RefSeq" id="WP_174701831.1">
    <property type="nucleotide sequence ID" value="NZ_JABURA010000001.1"/>
</dbReference>
<sequence>MPTINSYVDEEGYYIRARPSGAGNITYKIKDEGNPVVWKHGLRDGDEISWSTIQSFKALGIIYTEESGTLGPDDFKPDPEQLEKTELPESDAEELFGILTA</sequence>
<gene>
    <name evidence="2" type="ORF">HT576_09055</name>
</gene>
<protein>
    <submittedName>
        <fullName evidence="2">Uncharacterized protein</fullName>
    </submittedName>
</protein>
<reference evidence="2" key="1">
    <citation type="submission" date="2020-06" db="EMBL/GenBank/DDBJ databases">
        <title>Haloterrigena sp. nov., an extremely halophilic archaeon isolated from a saline sediment.</title>
        <authorList>
            <person name="Liu B.-B."/>
        </authorList>
    </citation>
    <scope>NUCLEOTIDE SEQUENCE</scope>
    <source>
        <strain evidence="2">SYSU A121-1</strain>
    </source>
</reference>
<feature type="region of interest" description="Disordered" evidence="1">
    <location>
        <begin position="68"/>
        <end position="87"/>
    </location>
</feature>
<accession>A0A8J8KFM7</accession>
<organism evidence="2 3">
    <name type="scientific">Haloterrigena gelatinilytica</name>
    <dbReference type="NCBI Taxonomy" id="2741724"/>
    <lineage>
        <taxon>Archaea</taxon>
        <taxon>Methanobacteriati</taxon>
        <taxon>Methanobacteriota</taxon>
        <taxon>Stenosarchaea group</taxon>
        <taxon>Halobacteria</taxon>
        <taxon>Halobacteriales</taxon>
        <taxon>Natrialbaceae</taxon>
        <taxon>Haloterrigena</taxon>
    </lineage>
</organism>
<dbReference type="AlphaFoldDB" id="A0A8J8KFM7"/>
<proteinExistence type="predicted"/>
<dbReference type="Proteomes" id="UP000728647">
    <property type="component" value="Unassembled WGS sequence"/>
</dbReference>
<evidence type="ECO:0000256" key="1">
    <source>
        <dbReference type="SAM" id="MobiDB-lite"/>
    </source>
</evidence>
<dbReference type="OrthoDB" id="303845at2157"/>
<evidence type="ECO:0000313" key="2">
    <source>
        <dbReference type="EMBL" id="NUB91167.1"/>
    </source>
</evidence>